<accession>A0A9N8H643</accession>
<name>A0A9N8H643_9STRA</name>
<gene>
    <name evidence="2" type="ORF">SEMRO_102_G052120.1</name>
</gene>
<dbReference type="EMBL" id="CAICTM010000101">
    <property type="protein sequence ID" value="CAB9501207.1"/>
    <property type="molecule type" value="Genomic_DNA"/>
</dbReference>
<proteinExistence type="predicted"/>
<evidence type="ECO:0000313" key="2">
    <source>
        <dbReference type="EMBL" id="CAB9501207.1"/>
    </source>
</evidence>
<feature type="region of interest" description="Disordered" evidence="1">
    <location>
        <begin position="26"/>
        <end position="45"/>
    </location>
</feature>
<keyword evidence="3" id="KW-1185">Reference proteome</keyword>
<organism evidence="2 3">
    <name type="scientific">Seminavis robusta</name>
    <dbReference type="NCBI Taxonomy" id="568900"/>
    <lineage>
        <taxon>Eukaryota</taxon>
        <taxon>Sar</taxon>
        <taxon>Stramenopiles</taxon>
        <taxon>Ochrophyta</taxon>
        <taxon>Bacillariophyta</taxon>
        <taxon>Bacillariophyceae</taxon>
        <taxon>Bacillariophycidae</taxon>
        <taxon>Naviculales</taxon>
        <taxon>Naviculaceae</taxon>
        <taxon>Seminavis</taxon>
    </lineage>
</organism>
<sequence length="199" mass="22482">MGDLEMAQHHFLSGLEASYLKPSAKLEEGKVEPKKSSSGKKSMRKSSSFEEREFYVHEKPFVLKSKPTAAKKADVVKPQRAAILFNLGVTYHKRSADLVGRESKESLKTAMGYYDQCLKMLERERLLTVIPELCFLALNNKASIYFEVGASKQGYKTVQLLCCMMKRKELNQRIRISKDTMHNILFNVQYGPPALAAAA</sequence>
<evidence type="ECO:0000256" key="1">
    <source>
        <dbReference type="SAM" id="MobiDB-lite"/>
    </source>
</evidence>
<reference evidence="2" key="1">
    <citation type="submission" date="2020-06" db="EMBL/GenBank/DDBJ databases">
        <authorList>
            <consortium name="Plant Systems Biology data submission"/>
        </authorList>
    </citation>
    <scope>NUCLEOTIDE SEQUENCE</scope>
    <source>
        <strain evidence="2">D6</strain>
    </source>
</reference>
<feature type="compositionally biased region" description="Basic and acidic residues" evidence="1">
    <location>
        <begin position="26"/>
        <end position="35"/>
    </location>
</feature>
<comment type="caution">
    <text evidence="2">The sequence shown here is derived from an EMBL/GenBank/DDBJ whole genome shotgun (WGS) entry which is preliminary data.</text>
</comment>
<protein>
    <submittedName>
        <fullName evidence="2">Uncharacterized protein</fullName>
    </submittedName>
</protein>
<evidence type="ECO:0000313" key="3">
    <source>
        <dbReference type="Proteomes" id="UP001153069"/>
    </source>
</evidence>
<dbReference type="AlphaFoldDB" id="A0A9N8H643"/>
<dbReference type="Proteomes" id="UP001153069">
    <property type="component" value="Unassembled WGS sequence"/>
</dbReference>